<proteinExistence type="predicted"/>
<organism evidence="1 2">
    <name type="scientific">Profundibacterium mesophilum KAUST100406-0324</name>
    <dbReference type="NCBI Taxonomy" id="1037889"/>
    <lineage>
        <taxon>Bacteria</taxon>
        <taxon>Pseudomonadati</taxon>
        <taxon>Pseudomonadota</taxon>
        <taxon>Alphaproteobacteria</taxon>
        <taxon>Rhodobacterales</taxon>
        <taxon>Roseobacteraceae</taxon>
        <taxon>Profundibacterium</taxon>
    </lineage>
</organism>
<protein>
    <submittedName>
        <fullName evidence="1">Uncharacterized protein</fullName>
    </submittedName>
</protein>
<name>A0A921NXI4_9RHOB</name>
<comment type="caution">
    <text evidence="1">The sequence shown here is derived from an EMBL/GenBank/DDBJ whole genome shotgun (WGS) entry which is preliminary data.</text>
</comment>
<evidence type="ECO:0000313" key="2">
    <source>
        <dbReference type="Proteomes" id="UP000698242"/>
    </source>
</evidence>
<gene>
    <name evidence="1" type="ORF">PMES_00487</name>
</gene>
<dbReference type="AlphaFoldDB" id="A0A921NXI4"/>
<reference evidence="1" key="1">
    <citation type="submission" date="2013-03" db="EMBL/GenBank/DDBJ databases">
        <title>Genome Sequence of the Profundibacterium mesophilum strain KAUST100406-0324T from Red Sea, a novel genus in the family Rhodobacteraceae.</title>
        <authorList>
            <person name="Essack M."/>
            <person name="Alam I."/>
            <person name="Lafi F."/>
            <person name="Alawi W."/>
            <person name="Kamanu F."/>
            <person name="Al-Suwailem A."/>
            <person name="Lee O.O."/>
            <person name="Xu Y."/>
            <person name="Bajic V."/>
            <person name="Qian P.-Y."/>
            <person name="Archer J."/>
        </authorList>
    </citation>
    <scope>NUCLEOTIDE SEQUENCE</scope>
    <source>
        <strain evidence="1">KAUST100406-0324</strain>
    </source>
</reference>
<dbReference type="Proteomes" id="UP000698242">
    <property type="component" value="Unassembled WGS sequence"/>
</dbReference>
<accession>A0A921NXI4</accession>
<dbReference type="EMBL" id="APKE01000007">
    <property type="protein sequence ID" value="KAF0677171.1"/>
    <property type="molecule type" value="Genomic_DNA"/>
</dbReference>
<evidence type="ECO:0000313" key="1">
    <source>
        <dbReference type="EMBL" id="KAF0677171.1"/>
    </source>
</evidence>
<keyword evidence="2" id="KW-1185">Reference proteome</keyword>
<sequence>MPATDHLALAARTEAEHGGVNVAPWLQSPANARIYAAGDAAASPASP</sequence>
<dbReference type="RefSeq" id="WP_236549666.1">
    <property type="nucleotide sequence ID" value="NZ_APKE01000007.1"/>
</dbReference>